<evidence type="ECO:0000256" key="1">
    <source>
        <dbReference type="SAM" id="MobiDB-lite"/>
    </source>
</evidence>
<accession>A0AAN8J2T5</accession>
<keyword evidence="3" id="KW-1185">Reference proteome</keyword>
<protein>
    <submittedName>
        <fullName evidence="2">Uncharacterized protein</fullName>
    </submittedName>
</protein>
<reference evidence="2 3" key="1">
    <citation type="submission" date="2019-10" db="EMBL/GenBank/DDBJ databases">
        <title>Assembly and Annotation for the nematode Trichostrongylus colubriformis.</title>
        <authorList>
            <person name="Martin J."/>
        </authorList>
    </citation>
    <scope>NUCLEOTIDE SEQUENCE [LARGE SCALE GENOMIC DNA]</scope>
    <source>
        <strain evidence="2">G859</strain>
        <tissue evidence="2">Whole worm</tissue>
    </source>
</reference>
<evidence type="ECO:0000313" key="2">
    <source>
        <dbReference type="EMBL" id="KAK5981874.1"/>
    </source>
</evidence>
<feature type="non-terminal residue" evidence="2">
    <location>
        <position position="1"/>
    </location>
</feature>
<feature type="region of interest" description="Disordered" evidence="1">
    <location>
        <begin position="1"/>
        <end position="25"/>
    </location>
</feature>
<gene>
    <name evidence="2" type="ORF">GCK32_012766</name>
</gene>
<dbReference type="Proteomes" id="UP001331761">
    <property type="component" value="Unassembled WGS sequence"/>
</dbReference>
<organism evidence="2 3">
    <name type="scientific">Trichostrongylus colubriformis</name>
    <name type="common">Black scour worm</name>
    <dbReference type="NCBI Taxonomy" id="6319"/>
    <lineage>
        <taxon>Eukaryota</taxon>
        <taxon>Metazoa</taxon>
        <taxon>Ecdysozoa</taxon>
        <taxon>Nematoda</taxon>
        <taxon>Chromadorea</taxon>
        <taxon>Rhabditida</taxon>
        <taxon>Rhabditina</taxon>
        <taxon>Rhabditomorpha</taxon>
        <taxon>Strongyloidea</taxon>
        <taxon>Trichostrongylidae</taxon>
        <taxon>Trichostrongylus</taxon>
    </lineage>
</organism>
<name>A0AAN8J2T5_TRICO</name>
<feature type="region of interest" description="Disordered" evidence="1">
    <location>
        <begin position="41"/>
        <end position="95"/>
    </location>
</feature>
<feature type="compositionally biased region" description="Basic and acidic residues" evidence="1">
    <location>
        <begin position="75"/>
        <end position="92"/>
    </location>
</feature>
<sequence>DKSWEEGHKPGSNARRRVQKKAEDNYKEVFPEVKLDLNITARSEGGSADEADLVTQGSTMTSPYITAPTMSDSLEIEKSGSKEAMRKSDTRKSYQSYKPKQRYFPVNDPSLLSLACTQRLSEMLAPTPKSQTSRILSLKQEPPPRSQFIAMPDRLPATGLPRIRNKDNDGNPIVNGVPFWVEDFPEDLTDEGNVLNAAVILDVVSGKLTLVNMPEEQIDLDRYGDWEMLRSRDATCFNKDVLFGNTIRSMVNLFEGSLQEKNQRPRKIPQTEFPPSLITIVDPKTVVYYMRNDLGYLTEVDFVAPSKKKESRSCEQFY</sequence>
<proteinExistence type="predicted"/>
<comment type="caution">
    <text evidence="2">The sequence shown here is derived from an EMBL/GenBank/DDBJ whole genome shotgun (WGS) entry which is preliminary data.</text>
</comment>
<evidence type="ECO:0000313" key="3">
    <source>
        <dbReference type="Proteomes" id="UP001331761"/>
    </source>
</evidence>
<dbReference type="Pfam" id="PF05867">
    <property type="entry name" value="DUF851"/>
    <property type="match status" value="1"/>
</dbReference>
<dbReference type="InterPro" id="IPR008569">
    <property type="entry name" value="DUF851"/>
</dbReference>
<feature type="compositionally biased region" description="Polar residues" evidence="1">
    <location>
        <begin position="55"/>
        <end position="72"/>
    </location>
</feature>
<dbReference type="AlphaFoldDB" id="A0AAN8J2T5"/>
<dbReference type="EMBL" id="WIXE01005790">
    <property type="protein sequence ID" value="KAK5981874.1"/>
    <property type="molecule type" value="Genomic_DNA"/>
</dbReference>